<gene>
    <name evidence="4" type="ORF">FR943_03580</name>
</gene>
<organism evidence="4 5">
    <name type="scientific">[Mycobacterium] fortunisiensis</name>
    <dbReference type="NCBI Taxonomy" id="2600579"/>
    <lineage>
        <taxon>Bacteria</taxon>
        <taxon>Bacillati</taxon>
        <taxon>Actinomycetota</taxon>
        <taxon>Actinomycetes</taxon>
        <taxon>Mycobacteriales</taxon>
        <taxon>Mycobacteriaceae</taxon>
        <taxon>Mycolicibacterium</taxon>
    </lineage>
</organism>
<name>A0ABS6KHC8_9MYCO</name>
<keyword evidence="5" id="KW-1185">Reference proteome</keyword>
<accession>A0ABS6KHC8</accession>
<evidence type="ECO:0000256" key="1">
    <source>
        <dbReference type="SAM" id="MobiDB-lite"/>
    </source>
</evidence>
<sequence>MNAQPGWYPSPDGQPADRNFDGDQWTDLTRNGLPDAAQRSHASSKRTWIVRAALGLVLVVIAGVVASTFVYFGSRTSTDGTESGPTTASSQSSLVPELNLPTGSELADQHAGQWEQWDVPTEFARTVEALRDQLPIGRDYDGLAWCSEYSRPTEIDGVRYDLTTWSWGGEADLVSVSMNPAPWAKTHTEVMVSREPSESGCVK</sequence>
<keyword evidence="2" id="KW-0472">Membrane</keyword>
<reference evidence="4 5" key="1">
    <citation type="journal article" date="2021" name="Sci. Rep.">
        <title>Phenotypic and genomic hallmarks of a novel, potentially pathogenic rapidly growing Mycobacterium species related to the Mycobacterium fortuitum complex.</title>
        <authorList>
            <person name="Gharbi R."/>
            <person name="Khanna V."/>
            <person name="Frigui W."/>
            <person name="Mhenni B."/>
            <person name="Brosch R."/>
            <person name="Mardassi H."/>
        </authorList>
    </citation>
    <scope>NUCLEOTIDE SEQUENCE [LARGE SCALE GENOMIC DNA]</scope>
    <source>
        <strain evidence="4 5">TNTM28</strain>
    </source>
</reference>
<evidence type="ECO:0000313" key="5">
    <source>
        <dbReference type="Proteomes" id="UP000812982"/>
    </source>
</evidence>
<keyword evidence="2" id="KW-1133">Transmembrane helix</keyword>
<feature type="region of interest" description="Disordered" evidence="1">
    <location>
        <begin position="1"/>
        <end position="40"/>
    </location>
</feature>
<evidence type="ECO:0000259" key="3">
    <source>
        <dbReference type="Pfam" id="PF10708"/>
    </source>
</evidence>
<feature type="transmembrane region" description="Helical" evidence="2">
    <location>
        <begin position="48"/>
        <end position="72"/>
    </location>
</feature>
<proteinExistence type="predicted"/>
<feature type="compositionally biased region" description="Polar residues" evidence="1">
    <location>
        <begin position="76"/>
        <end position="94"/>
    </location>
</feature>
<comment type="caution">
    <text evidence="4">The sequence shown here is derived from an EMBL/GenBank/DDBJ whole genome shotgun (WGS) entry which is preliminary data.</text>
</comment>
<feature type="region of interest" description="Disordered" evidence="1">
    <location>
        <begin position="76"/>
        <end position="98"/>
    </location>
</feature>
<feature type="domain" description="DUF2510" evidence="3">
    <location>
        <begin position="5"/>
        <end position="34"/>
    </location>
</feature>
<dbReference type="EMBL" id="VOMB01000004">
    <property type="protein sequence ID" value="MBU9762935.1"/>
    <property type="molecule type" value="Genomic_DNA"/>
</dbReference>
<keyword evidence="2" id="KW-0812">Transmembrane</keyword>
<protein>
    <submittedName>
        <fullName evidence="4">DUF2510 domain-containing protein</fullName>
    </submittedName>
</protein>
<dbReference type="Proteomes" id="UP000812982">
    <property type="component" value="Unassembled WGS sequence"/>
</dbReference>
<evidence type="ECO:0000256" key="2">
    <source>
        <dbReference type="SAM" id="Phobius"/>
    </source>
</evidence>
<evidence type="ECO:0000313" key="4">
    <source>
        <dbReference type="EMBL" id="MBU9762935.1"/>
    </source>
</evidence>
<dbReference type="InterPro" id="IPR018929">
    <property type="entry name" value="DUF2510"/>
</dbReference>
<dbReference type="Pfam" id="PF10708">
    <property type="entry name" value="DUF2510"/>
    <property type="match status" value="1"/>
</dbReference>